<feature type="non-terminal residue" evidence="3">
    <location>
        <position position="1"/>
    </location>
</feature>
<keyword evidence="4" id="KW-1185">Reference proteome</keyword>
<evidence type="ECO:0000313" key="3">
    <source>
        <dbReference type="EMBL" id="KAG2463042.1"/>
    </source>
</evidence>
<evidence type="ECO:0000256" key="1">
    <source>
        <dbReference type="ARBA" id="ARBA00006141"/>
    </source>
</evidence>
<sequence>MALRRSWRWCQHTERIVKEPEAVCQDILTLLNKFVIKNCTNSQYESKVLYLKMKGDYYCYLAAVTTGEKRSSLVTEASYKEAFEINKEHMQPPRPNQLGLALSFLVFYYEI</sequence>
<gene>
    <name evidence="3" type="primary">Ywhah_0</name>
    <name evidence="3" type="ORF">GTO96_0000068</name>
</gene>
<dbReference type="EMBL" id="JAATIS010004040">
    <property type="protein sequence ID" value="KAG2463042.1"/>
    <property type="molecule type" value="Genomic_DNA"/>
</dbReference>
<feature type="domain" description="14-3-3" evidence="2">
    <location>
        <begin position="12"/>
        <end position="111"/>
    </location>
</feature>
<feature type="non-terminal residue" evidence="3">
    <location>
        <position position="111"/>
    </location>
</feature>
<name>A0A8X7X7B9_POLSE</name>
<reference evidence="3 4" key="1">
    <citation type="journal article" date="2021" name="Cell">
        <title>Tracing the genetic footprints of vertebrate landing in non-teleost ray-finned fishes.</title>
        <authorList>
            <person name="Bi X."/>
            <person name="Wang K."/>
            <person name="Yang L."/>
            <person name="Pan H."/>
            <person name="Jiang H."/>
            <person name="Wei Q."/>
            <person name="Fang M."/>
            <person name="Yu H."/>
            <person name="Zhu C."/>
            <person name="Cai Y."/>
            <person name="He Y."/>
            <person name="Gan X."/>
            <person name="Zeng H."/>
            <person name="Yu D."/>
            <person name="Zhu Y."/>
            <person name="Jiang H."/>
            <person name="Qiu Q."/>
            <person name="Yang H."/>
            <person name="Zhang Y.E."/>
            <person name="Wang W."/>
            <person name="Zhu M."/>
            <person name="He S."/>
            <person name="Zhang G."/>
        </authorList>
    </citation>
    <scope>NUCLEOTIDE SEQUENCE [LARGE SCALE GENOMIC DNA]</scope>
    <source>
        <strain evidence="3">Bchr_013</strain>
    </source>
</reference>
<dbReference type="Pfam" id="PF00244">
    <property type="entry name" value="14-3-3"/>
    <property type="match status" value="1"/>
</dbReference>
<accession>A0A8X7X7B9</accession>
<dbReference type="SUPFAM" id="SSF48445">
    <property type="entry name" value="14-3-3 protein"/>
    <property type="match status" value="1"/>
</dbReference>
<dbReference type="InterPro" id="IPR036815">
    <property type="entry name" value="14-3-3_dom_sf"/>
</dbReference>
<dbReference type="AlphaFoldDB" id="A0A8X7X7B9"/>
<dbReference type="InterPro" id="IPR000308">
    <property type="entry name" value="14-3-3"/>
</dbReference>
<dbReference type="InterPro" id="IPR023410">
    <property type="entry name" value="14-3-3_domain"/>
</dbReference>
<comment type="caution">
    <text evidence="3">The sequence shown here is derived from an EMBL/GenBank/DDBJ whole genome shotgun (WGS) entry which is preliminary data.</text>
</comment>
<organism evidence="3 4">
    <name type="scientific">Polypterus senegalus</name>
    <name type="common">Senegal bichir</name>
    <dbReference type="NCBI Taxonomy" id="55291"/>
    <lineage>
        <taxon>Eukaryota</taxon>
        <taxon>Metazoa</taxon>
        <taxon>Chordata</taxon>
        <taxon>Craniata</taxon>
        <taxon>Vertebrata</taxon>
        <taxon>Euteleostomi</taxon>
        <taxon>Actinopterygii</taxon>
        <taxon>Polypteriformes</taxon>
        <taxon>Polypteridae</taxon>
        <taxon>Polypterus</taxon>
    </lineage>
</organism>
<dbReference type="Proteomes" id="UP000886611">
    <property type="component" value="Unassembled WGS sequence"/>
</dbReference>
<evidence type="ECO:0000259" key="2">
    <source>
        <dbReference type="Pfam" id="PF00244"/>
    </source>
</evidence>
<comment type="similarity">
    <text evidence="1">Belongs to the 14-3-3 family.</text>
</comment>
<dbReference type="Gene3D" id="1.20.190.20">
    <property type="entry name" value="14-3-3 domain"/>
    <property type="match status" value="1"/>
</dbReference>
<proteinExistence type="inferred from homology"/>
<protein>
    <submittedName>
        <fullName evidence="3">1433F protein</fullName>
    </submittedName>
</protein>
<dbReference type="PRINTS" id="PR00305">
    <property type="entry name" value="1433ZETA"/>
</dbReference>
<dbReference type="PANTHER" id="PTHR18860">
    <property type="entry name" value="14-3-3 PROTEIN"/>
    <property type="match status" value="1"/>
</dbReference>
<evidence type="ECO:0000313" key="4">
    <source>
        <dbReference type="Proteomes" id="UP000886611"/>
    </source>
</evidence>